<dbReference type="InterPro" id="IPR029058">
    <property type="entry name" value="AB_hydrolase_fold"/>
</dbReference>
<dbReference type="STRING" id="1122192.SAMN02745673_04841"/>
<dbReference type="InterPro" id="IPR010071">
    <property type="entry name" value="AA_adenyl_dom"/>
</dbReference>
<dbReference type="EMBL" id="FUWS01000019">
    <property type="protein sequence ID" value="SKA38482.1"/>
    <property type="molecule type" value="Genomic_DNA"/>
</dbReference>
<dbReference type="FunFam" id="3.40.50.12780:FF:000012">
    <property type="entry name" value="Non-ribosomal peptide synthetase"/>
    <property type="match status" value="1"/>
</dbReference>
<dbReference type="SUPFAM" id="SSF56801">
    <property type="entry name" value="Acetyl-CoA synthetase-like"/>
    <property type="match status" value="2"/>
</dbReference>
<dbReference type="Pfam" id="PF00550">
    <property type="entry name" value="PP-binding"/>
    <property type="match status" value="2"/>
</dbReference>
<dbReference type="Gene3D" id="3.30.559.10">
    <property type="entry name" value="Chloramphenicol acetyltransferase-like domain"/>
    <property type="match status" value="2"/>
</dbReference>
<evidence type="ECO:0000313" key="6">
    <source>
        <dbReference type="EMBL" id="SKA38482.1"/>
    </source>
</evidence>
<dbReference type="GO" id="GO:0008610">
    <property type="term" value="P:lipid biosynthetic process"/>
    <property type="evidence" value="ECO:0007669"/>
    <property type="project" value="UniProtKB-ARBA"/>
</dbReference>
<dbReference type="Pfam" id="PF13193">
    <property type="entry name" value="AMP-binding_C"/>
    <property type="match status" value="2"/>
</dbReference>
<evidence type="ECO:0000256" key="1">
    <source>
        <dbReference type="ARBA" id="ARBA00001957"/>
    </source>
</evidence>
<dbReference type="GO" id="GO:0005737">
    <property type="term" value="C:cytoplasm"/>
    <property type="evidence" value="ECO:0007669"/>
    <property type="project" value="TreeGrafter"/>
</dbReference>
<dbReference type="SMART" id="SM00823">
    <property type="entry name" value="PKS_PP"/>
    <property type="match status" value="2"/>
</dbReference>
<protein>
    <submittedName>
        <fullName evidence="6">Amino acid adenylation domain-containing protein</fullName>
    </submittedName>
</protein>
<reference evidence="6 7" key="1">
    <citation type="submission" date="2017-02" db="EMBL/GenBank/DDBJ databases">
        <authorList>
            <person name="Peterson S.W."/>
        </authorList>
    </citation>
    <scope>NUCLEOTIDE SEQUENCE [LARGE SCALE GENOMIC DNA]</scope>
    <source>
        <strain evidence="6 7">DSM 45154</strain>
    </source>
</reference>
<keyword evidence="2" id="KW-0596">Phosphopantetheine</keyword>
<dbReference type="InterPro" id="IPR001031">
    <property type="entry name" value="Thioesterase"/>
</dbReference>
<dbReference type="RefSeq" id="WP_078764052.1">
    <property type="nucleotide sequence ID" value="NZ_FUWS01000019.1"/>
</dbReference>
<dbReference type="Pfam" id="PF00668">
    <property type="entry name" value="Condensation"/>
    <property type="match status" value="2"/>
</dbReference>
<dbReference type="SUPFAM" id="SSF47336">
    <property type="entry name" value="ACP-like"/>
    <property type="match status" value="2"/>
</dbReference>
<feature type="domain" description="Carrier" evidence="5">
    <location>
        <begin position="966"/>
        <end position="1041"/>
    </location>
</feature>
<dbReference type="CDD" id="cd05930">
    <property type="entry name" value="A_NRPS"/>
    <property type="match status" value="1"/>
</dbReference>
<dbReference type="SUPFAM" id="SSF52777">
    <property type="entry name" value="CoA-dependent acyltransferases"/>
    <property type="match status" value="4"/>
</dbReference>
<keyword evidence="7" id="KW-1185">Reference proteome</keyword>
<dbReference type="SUPFAM" id="SSF53474">
    <property type="entry name" value="alpha/beta-Hydrolases"/>
    <property type="match status" value="1"/>
</dbReference>
<evidence type="ECO:0000256" key="3">
    <source>
        <dbReference type="ARBA" id="ARBA00022553"/>
    </source>
</evidence>
<dbReference type="InterPro" id="IPR006162">
    <property type="entry name" value="Ppantetheine_attach_site"/>
</dbReference>
<feature type="domain" description="Carrier" evidence="5">
    <location>
        <begin position="2028"/>
        <end position="2103"/>
    </location>
</feature>
<dbReference type="PROSITE" id="PS00455">
    <property type="entry name" value="AMP_BINDING"/>
    <property type="match status" value="2"/>
</dbReference>
<dbReference type="Gene3D" id="3.40.50.980">
    <property type="match status" value="4"/>
</dbReference>
<dbReference type="Proteomes" id="UP000190637">
    <property type="component" value="Unassembled WGS sequence"/>
</dbReference>
<dbReference type="InterPro" id="IPR020806">
    <property type="entry name" value="PKS_PP-bd"/>
</dbReference>
<dbReference type="Gene3D" id="3.30.559.30">
    <property type="entry name" value="Nonribosomal peptide synthetase, condensation domain"/>
    <property type="match status" value="2"/>
</dbReference>
<evidence type="ECO:0000259" key="5">
    <source>
        <dbReference type="PROSITE" id="PS50075"/>
    </source>
</evidence>
<accession>A0A1T4TDC8</accession>
<dbReference type="Gene3D" id="3.30.300.30">
    <property type="match status" value="2"/>
</dbReference>
<dbReference type="GO" id="GO:0043041">
    <property type="term" value="P:amino acid activation for nonribosomal peptide biosynthetic process"/>
    <property type="evidence" value="ECO:0007669"/>
    <property type="project" value="TreeGrafter"/>
</dbReference>
<comment type="cofactor">
    <cofactor evidence="1">
        <name>pantetheine 4'-phosphate</name>
        <dbReference type="ChEBI" id="CHEBI:47942"/>
    </cofactor>
</comment>
<proteinExistence type="predicted"/>
<dbReference type="InterPro" id="IPR001242">
    <property type="entry name" value="Condensation_dom"/>
</dbReference>
<dbReference type="InterPro" id="IPR045851">
    <property type="entry name" value="AMP-bd_C_sf"/>
</dbReference>
<dbReference type="PANTHER" id="PTHR45527">
    <property type="entry name" value="NONRIBOSOMAL PEPTIDE SYNTHETASE"/>
    <property type="match status" value="1"/>
</dbReference>
<dbReference type="FunFam" id="2.30.38.10:FF:000001">
    <property type="entry name" value="Non-ribosomal peptide synthetase PvdI"/>
    <property type="match status" value="1"/>
</dbReference>
<dbReference type="FunFam" id="3.40.50.980:FF:000001">
    <property type="entry name" value="Non-ribosomal peptide synthetase"/>
    <property type="match status" value="1"/>
</dbReference>
<dbReference type="GO" id="GO:0031177">
    <property type="term" value="F:phosphopantetheine binding"/>
    <property type="evidence" value="ECO:0007669"/>
    <property type="project" value="InterPro"/>
</dbReference>
<dbReference type="InterPro" id="IPR009081">
    <property type="entry name" value="PP-bd_ACP"/>
</dbReference>
<dbReference type="InterPro" id="IPR000873">
    <property type="entry name" value="AMP-dep_synth/lig_dom"/>
</dbReference>
<dbReference type="FunFam" id="1.10.1200.10:FF:000016">
    <property type="entry name" value="Non-ribosomal peptide synthase"/>
    <property type="match status" value="1"/>
</dbReference>
<evidence type="ECO:0000256" key="4">
    <source>
        <dbReference type="SAM" id="MobiDB-lite"/>
    </source>
</evidence>
<dbReference type="Gene3D" id="3.40.50.1820">
    <property type="entry name" value="alpha/beta hydrolase"/>
    <property type="match status" value="1"/>
</dbReference>
<dbReference type="CDD" id="cd19540">
    <property type="entry name" value="LCL_NRPS-like"/>
    <property type="match status" value="1"/>
</dbReference>
<dbReference type="Pfam" id="PF00975">
    <property type="entry name" value="Thioesterase"/>
    <property type="match status" value="1"/>
</dbReference>
<dbReference type="Gene3D" id="1.10.1200.10">
    <property type="entry name" value="ACP-like"/>
    <property type="match status" value="1"/>
</dbReference>
<organism evidence="6 7">
    <name type="scientific">Marinactinospora thermotolerans DSM 45154</name>
    <dbReference type="NCBI Taxonomy" id="1122192"/>
    <lineage>
        <taxon>Bacteria</taxon>
        <taxon>Bacillati</taxon>
        <taxon>Actinomycetota</taxon>
        <taxon>Actinomycetes</taxon>
        <taxon>Streptosporangiales</taxon>
        <taxon>Nocardiopsidaceae</taxon>
        <taxon>Marinactinospora</taxon>
    </lineage>
</organism>
<dbReference type="Gene3D" id="2.30.38.10">
    <property type="entry name" value="Luciferase, Domain 3"/>
    <property type="match status" value="2"/>
</dbReference>
<dbReference type="PROSITE" id="PS50075">
    <property type="entry name" value="CARRIER"/>
    <property type="match status" value="2"/>
</dbReference>
<dbReference type="InterPro" id="IPR036736">
    <property type="entry name" value="ACP-like_sf"/>
</dbReference>
<dbReference type="Pfam" id="PF00501">
    <property type="entry name" value="AMP-binding"/>
    <property type="match status" value="2"/>
</dbReference>
<dbReference type="OrthoDB" id="3802848at2"/>
<keyword evidence="3" id="KW-0597">Phosphoprotein</keyword>
<dbReference type="NCBIfam" id="TIGR01733">
    <property type="entry name" value="AA-adenyl-dom"/>
    <property type="match status" value="2"/>
</dbReference>
<dbReference type="InterPro" id="IPR025110">
    <property type="entry name" value="AMP-bd_C"/>
</dbReference>
<dbReference type="PANTHER" id="PTHR45527:SF1">
    <property type="entry name" value="FATTY ACID SYNTHASE"/>
    <property type="match status" value="1"/>
</dbReference>
<sequence length="2365" mass="249704">MNTPTGLEDILPLTPLQEGLLFESGRDDDPGVYTVQVALDLRGPLDPAALREAARALLRRHPHLRSAFRRRRNGQAVALVPRRVDLAWRDTDLSGADEAGRAAALRRLRDEERATPFDPATPPLIRFALARTAPDHHVLVLTHHHILLDGWSLPPLTRELLDIAAAGDDTALPRPTPYRAHLAWLAGRDRAAAEAAWRAALADLDGPTLLAGAHRPGRDTPDTVLADVPEDVTAALGALARDHGVTLSTVVQAAWAALLGTLLDRDDVVFGTTVSGRPPEIPDVESMIGLFITTVPVRARLRPAEPVADLLARMRDERAALMDHDHLGLAGIQRLAGPTPLFDTLVVVENYPLERATPPERGAWVAAVEGDDSTHYPLSLGVVPGRRLRLRIGHRPDLLPRRRAEEIGAWLVTLLGRVAADPGAPLGRLCLLDDARLRRAVTPDATDTAGRAATRPATFPDLLARRVAADPEAPMLVGADGQESAAQADARATRLARELIAHGAGPETVVAVALPRSPDLAVALAAVLKAGAAYLAIDPGHPDERVATTLADARPVCAVTDTGLHPRLAGLLDAPCLVLDDPDTAARVAAHPATPLTDADRAAPLRPDHAAYLVYTSGSTGRPKGVVVTHEGVAKLVATASDRLGVGSGSRIAQFASPAFDVAFWEIVMGLLCGAALVPVPEERRVAGAPLIDHLRAHGVTHAALPPALLSALPPDIELPPGMTVLAGTEAVSATLVRRFAAGRPMFNCYGPTEATVNATLHACDPDADAERVPIGRPDPGVRAYVLGRGLRPLPDGVTGELYLAGPGLARGYSGPTALTAERFVADPFGPPGSRMYRTGDLVRRRPDGELDFLGRADHQVKIRGLRVEPAEVESALAACPDVAACVVLARADDTGTVSLAAYAVPVDGATLGPRALRDRLAATLPPAMVPAAIAVLPELPTLPNGKVDRAALPDAEPLAAGGGRPPRDPVEELLCELFAEVLDVPAVGVDDDFFALGGHSLLVTRLVARVRAALGRELPLRAVFDAPTVARLAEHLEAGRELPALRPRPRPEVLPLSFAQQRMWFLYRMDGPTPTYTIPFAARLRGPLDPAALRAALADVVARHETLRTVFPEVDGEPRQVIRAPEAARPDLPVHPVDEADLAQRLAEATATGFRLEEEPPLRAHLFRLGPDEHVLLLLLHHIAGDGRSARPLLRDIGTAYTARLVGRAPAWTPLPVHYADYGLWQRDLLGDENDPDSLVGAQAAFWRTALAGLPAELALPTDRPRPAVAGGRGGGVRVTVPAGLAARLRGLARDCDASVFMVLQAAVAALLTRLGAGTDIPLGTPVAGRADPALDDLVGFFVNTLVLRTDTSADPSFRELVARVREADLAAFEHQDIPFERLVELLNPVRSTAHHPLFQVMVAYQRAGDLEFPLAGIEVRREPQPGATAKFDLAVEFLDDPGGGIGCALDYSADLFDHATVEGVAARLLRLLEAAADDPARPIGRLDLLTAAERAEAAAVATGPALPAADVTLADLFERQARATPDATALVCGATRLTFARLNARANRLAHELIALGAGPERVVALLLPREADTVATLLAVLKTGAAYLPIDPLYPDERVTHMLTDAAPVLLVTSPGLADRPAATAAGVPRLVLTPDTAAHRPATDPTDADRAAPLRPDHAAYVIYTSGSTGRPKGVVVTHRSVVNLFHSHRETLHRPTARRAGGRALRVGHSWSFAFDASWQPQLWLLDGHALHVVSEEEMRDPDLLVAHIRSARIDFIEVTPSHALQLVRAGLFDDGAHHPLTLGVGGEAVPPALWQRLRELPATRGVNLYGPTETTVDALAAFTTDHERPVVGRPTANTTAHVLDAGLRPVPPGVVGELYLGGAGLARGYLGRPDTTAERFVADPYGPPGSRLYRTGDLVRRTPDGAIDYVGRADDQVKVRGFRIELGEIAAALGAHPDVGQVAVDTWEAAPGDRRVAAYVVPAGDGGVDPALLRAHLARTLPPSMIPAAFVTLDALPLTAHGKIDRAALPAPDTAAHEPGRPPRDAAEALLCALYAEVLGLPAVGADDDFFDLGGHSMLLVRLRALVAEHTGARPRIADLFAHPTPAALAAHIARDGTAATAVGDGAPAPRGVRVLRAEGERAPLFCVHPASGFAWPFVGLRRHTGADRPLYGVESPDLSAALASGAEPAGLEELAEEYVARVRAVRPHGPYHLVGWSFGGALAHAMAVRLRKQGERVGLLALLDAFPPGHAHPPREDGADAAPPDFGEAGAAVAGDHGDPRLLAANHRLAARLLAAGVPGHHPGDVLVVEAAPPGGPRGEAARAWAPYVGGAVERVEVPFAHDDLLAPAALAAVGPLLADRLAAAEQREEDAGTVPGV</sequence>
<dbReference type="InterPro" id="IPR023213">
    <property type="entry name" value="CAT-like_dom_sf"/>
</dbReference>
<name>A0A1T4TDC8_9ACTN</name>
<dbReference type="GO" id="GO:0044550">
    <property type="term" value="P:secondary metabolite biosynthetic process"/>
    <property type="evidence" value="ECO:0007669"/>
    <property type="project" value="UniProtKB-ARBA"/>
</dbReference>
<dbReference type="GO" id="GO:0003824">
    <property type="term" value="F:catalytic activity"/>
    <property type="evidence" value="ECO:0007669"/>
    <property type="project" value="InterPro"/>
</dbReference>
<dbReference type="FunFam" id="3.30.300.30:FF:000010">
    <property type="entry name" value="Enterobactin synthetase component F"/>
    <property type="match status" value="1"/>
</dbReference>
<feature type="region of interest" description="Disordered" evidence="4">
    <location>
        <begin position="2236"/>
        <end position="2260"/>
    </location>
</feature>
<dbReference type="GO" id="GO:0072330">
    <property type="term" value="P:monocarboxylic acid biosynthetic process"/>
    <property type="evidence" value="ECO:0007669"/>
    <property type="project" value="UniProtKB-ARBA"/>
</dbReference>
<evidence type="ECO:0000256" key="2">
    <source>
        <dbReference type="ARBA" id="ARBA00022450"/>
    </source>
</evidence>
<evidence type="ECO:0000313" key="7">
    <source>
        <dbReference type="Proteomes" id="UP000190637"/>
    </source>
</evidence>
<gene>
    <name evidence="6" type="ORF">SAMN02745673_04841</name>
</gene>
<dbReference type="InterPro" id="IPR020845">
    <property type="entry name" value="AMP-binding_CS"/>
</dbReference>
<dbReference type="PROSITE" id="PS00012">
    <property type="entry name" value="PHOSPHOPANTETHEINE"/>
    <property type="match status" value="2"/>
</dbReference>